<evidence type="ECO:0000313" key="4">
    <source>
        <dbReference type="Proteomes" id="UP000094741"/>
    </source>
</evidence>
<protein>
    <submittedName>
        <fullName evidence="3">Transcriptional regulator</fullName>
    </submittedName>
</protein>
<dbReference type="InterPro" id="IPR001387">
    <property type="entry name" value="Cro/C1-type_HTH"/>
</dbReference>
<dbReference type="eggNOG" id="COG3620">
    <property type="taxonomic scope" value="Bacteria"/>
</dbReference>
<proteinExistence type="predicted"/>
<dbReference type="Pfam" id="PF01381">
    <property type="entry name" value="HTH_3"/>
    <property type="match status" value="1"/>
</dbReference>
<evidence type="ECO:0000259" key="2">
    <source>
        <dbReference type="PROSITE" id="PS50943"/>
    </source>
</evidence>
<accession>A0A1E5BG82</accession>
<dbReference type="InterPro" id="IPR010982">
    <property type="entry name" value="Lambda_DNA-bd_dom_sf"/>
</dbReference>
<dbReference type="Proteomes" id="UP000094741">
    <property type="component" value="Unassembled WGS sequence"/>
</dbReference>
<dbReference type="GO" id="GO:0003677">
    <property type="term" value="F:DNA binding"/>
    <property type="evidence" value="ECO:0007669"/>
    <property type="project" value="InterPro"/>
</dbReference>
<comment type="caution">
    <text evidence="3">The sequence shown here is derived from an EMBL/GenBank/DDBJ whole genome shotgun (WGS) entry which is preliminary data.</text>
</comment>
<feature type="domain" description="HTH cro/C1-type" evidence="2">
    <location>
        <begin position="11"/>
        <end position="64"/>
    </location>
</feature>
<reference evidence="3 4" key="1">
    <citation type="journal article" date="2012" name="Science">
        <title>Ecological populations of bacteria act as socially cohesive units of antibiotic production and resistance.</title>
        <authorList>
            <person name="Cordero O.X."/>
            <person name="Wildschutte H."/>
            <person name="Kirkup B."/>
            <person name="Proehl S."/>
            <person name="Ngo L."/>
            <person name="Hussain F."/>
            <person name="Le Roux F."/>
            <person name="Mincer T."/>
            <person name="Polz M.F."/>
        </authorList>
    </citation>
    <scope>NUCLEOTIDE SEQUENCE [LARGE SCALE GENOMIC DNA]</scope>
    <source>
        <strain evidence="3 4">ZF-129</strain>
    </source>
</reference>
<dbReference type="EMBL" id="AJYQ02000091">
    <property type="protein sequence ID" value="OEE34440.1"/>
    <property type="molecule type" value="Genomic_DNA"/>
</dbReference>
<dbReference type="RefSeq" id="WP_017034174.1">
    <property type="nucleotide sequence ID" value="NZ_AJYQ02000091.1"/>
</dbReference>
<gene>
    <name evidence="3" type="ORF">A1QO_07940</name>
</gene>
<dbReference type="STRING" id="1187848.A1QO_07940"/>
<sequence>MKNIDEIAVLLTEQRKKLGIEQKDMYMRIGMKQQQYQRIEAGSDVKLSTLLRILEGLDLELSILPKGQKTFLSSPDKMSERQSDSTQSSDGLQDDTDDLGFWFDIEGKS</sequence>
<dbReference type="OrthoDB" id="9801039at2"/>
<dbReference type="Gene3D" id="1.10.260.40">
    <property type="entry name" value="lambda repressor-like DNA-binding domains"/>
    <property type="match status" value="1"/>
</dbReference>
<feature type="region of interest" description="Disordered" evidence="1">
    <location>
        <begin position="70"/>
        <end position="99"/>
    </location>
</feature>
<dbReference type="SMART" id="SM00530">
    <property type="entry name" value="HTH_XRE"/>
    <property type="match status" value="1"/>
</dbReference>
<evidence type="ECO:0000313" key="3">
    <source>
        <dbReference type="EMBL" id="OEE34440.1"/>
    </source>
</evidence>
<organism evidence="3 4">
    <name type="scientific">Vibrio genomosp. F10 str. ZF-129</name>
    <dbReference type="NCBI Taxonomy" id="1187848"/>
    <lineage>
        <taxon>Bacteria</taxon>
        <taxon>Pseudomonadati</taxon>
        <taxon>Pseudomonadota</taxon>
        <taxon>Gammaproteobacteria</taxon>
        <taxon>Vibrionales</taxon>
        <taxon>Vibrionaceae</taxon>
        <taxon>Vibrio</taxon>
    </lineage>
</organism>
<dbReference type="AlphaFoldDB" id="A0A1E5BG82"/>
<dbReference type="PROSITE" id="PS50943">
    <property type="entry name" value="HTH_CROC1"/>
    <property type="match status" value="1"/>
</dbReference>
<dbReference type="CDD" id="cd00093">
    <property type="entry name" value="HTH_XRE"/>
    <property type="match status" value="1"/>
</dbReference>
<dbReference type="SUPFAM" id="SSF47413">
    <property type="entry name" value="lambda repressor-like DNA-binding domains"/>
    <property type="match status" value="1"/>
</dbReference>
<evidence type="ECO:0000256" key="1">
    <source>
        <dbReference type="SAM" id="MobiDB-lite"/>
    </source>
</evidence>
<name>A0A1E5BG82_9VIBR</name>